<proteinExistence type="predicted"/>
<dbReference type="RefSeq" id="WP_093230619.1">
    <property type="nucleotide sequence ID" value="NZ_FORR01000012.1"/>
</dbReference>
<gene>
    <name evidence="1" type="ORF">SAMN05421852_11216</name>
</gene>
<name>A0A1I3S544_9BACL</name>
<dbReference type="EMBL" id="FORR01000012">
    <property type="protein sequence ID" value="SFJ53758.1"/>
    <property type="molecule type" value="Genomic_DNA"/>
</dbReference>
<dbReference type="Proteomes" id="UP000199545">
    <property type="component" value="Unassembled WGS sequence"/>
</dbReference>
<reference evidence="1 2" key="1">
    <citation type="submission" date="2016-10" db="EMBL/GenBank/DDBJ databases">
        <authorList>
            <person name="de Groot N.N."/>
        </authorList>
    </citation>
    <scope>NUCLEOTIDE SEQUENCE [LARGE SCALE GENOMIC DNA]</scope>
    <source>
        <strain evidence="1 2">DSM 44778</strain>
    </source>
</reference>
<dbReference type="AlphaFoldDB" id="A0A1I3S544"/>
<organism evidence="1 2">
    <name type="scientific">Thermoflavimicrobium dichotomicum</name>
    <dbReference type="NCBI Taxonomy" id="46223"/>
    <lineage>
        <taxon>Bacteria</taxon>
        <taxon>Bacillati</taxon>
        <taxon>Bacillota</taxon>
        <taxon>Bacilli</taxon>
        <taxon>Bacillales</taxon>
        <taxon>Thermoactinomycetaceae</taxon>
        <taxon>Thermoflavimicrobium</taxon>
    </lineage>
</organism>
<keyword evidence="2" id="KW-1185">Reference proteome</keyword>
<sequence>MNYEINGFADIYTILSNERRVGGAIEAESIQLRSGEVFKHPVVTNIDFTGSTFYTISFISDTGLKMIVNVNEIRAIVSPAHKRIKDLKNSYYKNLKVNEKLKYLNRLCEVNEGCYTEPFVQEVKAIINDIGLESVGSQLNIDFLRKKQNVVQIA</sequence>
<evidence type="ECO:0000313" key="1">
    <source>
        <dbReference type="EMBL" id="SFJ53758.1"/>
    </source>
</evidence>
<dbReference type="OrthoDB" id="2381857at2"/>
<evidence type="ECO:0000313" key="2">
    <source>
        <dbReference type="Proteomes" id="UP000199545"/>
    </source>
</evidence>
<protein>
    <submittedName>
        <fullName evidence="1">Uncharacterized protein</fullName>
    </submittedName>
</protein>
<accession>A0A1I3S544</accession>